<evidence type="ECO:0008006" key="4">
    <source>
        <dbReference type="Google" id="ProtNLM"/>
    </source>
</evidence>
<feature type="chain" id="PRO_5022120026" description="Matrixin" evidence="1">
    <location>
        <begin position="27"/>
        <end position="595"/>
    </location>
</feature>
<dbReference type="KEGG" id="amuc:Pan181_25270"/>
<organism evidence="2 3">
    <name type="scientific">Aeoliella mucimassa</name>
    <dbReference type="NCBI Taxonomy" id="2527972"/>
    <lineage>
        <taxon>Bacteria</taxon>
        <taxon>Pseudomonadati</taxon>
        <taxon>Planctomycetota</taxon>
        <taxon>Planctomycetia</taxon>
        <taxon>Pirellulales</taxon>
        <taxon>Lacipirellulaceae</taxon>
        <taxon>Aeoliella</taxon>
    </lineage>
</organism>
<name>A0A518ANM6_9BACT</name>
<dbReference type="Gene3D" id="3.40.390.10">
    <property type="entry name" value="Collagenase (Catalytic Domain)"/>
    <property type="match status" value="1"/>
</dbReference>
<evidence type="ECO:0000256" key="1">
    <source>
        <dbReference type="SAM" id="SignalP"/>
    </source>
</evidence>
<feature type="signal peptide" evidence="1">
    <location>
        <begin position="1"/>
        <end position="26"/>
    </location>
</feature>
<dbReference type="SUPFAM" id="SSF55486">
    <property type="entry name" value="Metalloproteases ('zincins'), catalytic domain"/>
    <property type="match status" value="1"/>
</dbReference>
<proteinExistence type="predicted"/>
<evidence type="ECO:0000313" key="2">
    <source>
        <dbReference type="EMBL" id="QDU56318.1"/>
    </source>
</evidence>
<keyword evidence="3" id="KW-1185">Reference proteome</keyword>
<sequence length="595" mass="65604" precursor="true">MWNKPIRPCVFGCWLIAMLISATCWADVVVIANRTDRRIPIEIKLPGGDPWQVTLTPGESRPIFADTTSTVSLNTGEAIAQYNLQPGAVYFIGARDNGTIDLQRIGLGDDSAFLAGLPGSAATTPAATIPVKILVDDEEITRRSVWEATLRKRVEAASKILHRHAMVKLNVVAVDTWDSNDTENNFTNSLNEFEEEVDPFPGQLAIGFSSQYEIKKGRIHMGGTHGALRPHILLREWSHLSTENEKLELLLHELGHYLGAAHSPEPDSAMRPVLGDGQARRAGYVIRYDPVNTLIMSMVGEEVRRRRVESFEEMAPATQRRLKSIYKILGYAKPEDPAAGVLSRQLRARRDDDPTTAATRKVLSEMTQFARTNQSLYPADSGRPGPWRVEGEELFNQLVRSAAKAATEVPEEQQVKSFLMGIGIGIGDPQEQSRRLTAIDRLVNIIDTPADRSIRKSYIGQPTVQKRNDLARHFSVAAMLVASGGKDSAEAISMAKELVDSNRGTGFSFADLAADKSGIYLAQQLMDGKLKLSDVANNFEAKNYIVSVAGFPEGMTTMQFIQQFGGQNDDRFKQMQERIETGIQGLPAYKAGAKP</sequence>
<protein>
    <recommendedName>
        <fullName evidence="4">Matrixin</fullName>
    </recommendedName>
</protein>
<dbReference type="GO" id="GO:0008237">
    <property type="term" value="F:metallopeptidase activity"/>
    <property type="evidence" value="ECO:0007669"/>
    <property type="project" value="InterPro"/>
</dbReference>
<dbReference type="Proteomes" id="UP000315750">
    <property type="component" value="Chromosome"/>
</dbReference>
<dbReference type="EMBL" id="CP036278">
    <property type="protein sequence ID" value="QDU56318.1"/>
    <property type="molecule type" value="Genomic_DNA"/>
</dbReference>
<gene>
    <name evidence="2" type="ORF">Pan181_25270</name>
</gene>
<keyword evidence="1" id="KW-0732">Signal</keyword>
<dbReference type="AlphaFoldDB" id="A0A518ANM6"/>
<dbReference type="InterPro" id="IPR024079">
    <property type="entry name" value="MetalloPept_cat_dom_sf"/>
</dbReference>
<evidence type="ECO:0000313" key="3">
    <source>
        <dbReference type="Proteomes" id="UP000315750"/>
    </source>
</evidence>
<reference evidence="2 3" key="1">
    <citation type="submission" date="2019-02" db="EMBL/GenBank/DDBJ databases">
        <title>Deep-cultivation of Planctomycetes and their phenomic and genomic characterization uncovers novel biology.</title>
        <authorList>
            <person name="Wiegand S."/>
            <person name="Jogler M."/>
            <person name="Boedeker C."/>
            <person name="Pinto D."/>
            <person name="Vollmers J."/>
            <person name="Rivas-Marin E."/>
            <person name="Kohn T."/>
            <person name="Peeters S.H."/>
            <person name="Heuer A."/>
            <person name="Rast P."/>
            <person name="Oberbeckmann S."/>
            <person name="Bunk B."/>
            <person name="Jeske O."/>
            <person name="Meyerdierks A."/>
            <person name="Storesund J.E."/>
            <person name="Kallscheuer N."/>
            <person name="Luecker S."/>
            <person name="Lage O.M."/>
            <person name="Pohl T."/>
            <person name="Merkel B.J."/>
            <person name="Hornburger P."/>
            <person name="Mueller R.-W."/>
            <person name="Bruemmer F."/>
            <person name="Labrenz M."/>
            <person name="Spormann A.M."/>
            <person name="Op den Camp H."/>
            <person name="Overmann J."/>
            <person name="Amann R."/>
            <person name="Jetten M.S.M."/>
            <person name="Mascher T."/>
            <person name="Medema M.H."/>
            <person name="Devos D.P."/>
            <person name="Kaster A.-K."/>
            <person name="Ovreas L."/>
            <person name="Rohde M."/>
            <person name="Galperin M.Y."/>
            <person name="Jogler C."/>
        </authorList>
    </citation>
    <scope>NUCLEOTIDE SEQUENCE [LARGE SCALE GENOMIC DNA]</scope>
    <source>
        <strain evidence="2 3">Pan181</strain>
    </source>
</reference>
<accession>A0A518ANM6</accession>